<dbReference type="AlphaFoldDB" id="X1JSH5"/>
<feature type="non-terminal residue" evidence="2">
    <location>
        <position position="52"/>
    </location>
</feature>
<evidence type="ECO:0000313" key="2">
    <source>
        <dbReference type="EMBL" id="GAH81229.1"/>
    </source>
</evidence>
<dbReference type="InterPro" id="IPR013527">
    <property type="entry name" value="YicC-like_N"/>
</dbReference>
<name>X1JSH5_9ZZZZ</name>
<evidence type="ECO:0000259" key="1">
    <source>
        <dbReference type="Pfam" id="PF03755"/>
    </source>
</evidence>
<sequence length="52" mass="5907">MRSMTGYGHAETSTAGFDLTVEIKTFNSRHFDFKARLGRELCAFESDFKAEV</sequence>
<organism evidence="2">
    <name type="scientific">marine sediment metagenome</name>
    <dbReference type="NCBI Taxonomy" id="412755"/>
    <lineage>
        <taxon>unclassified sequences</taxon>
        <taxon>metagenomes</taxon>
        <taxon>ecological metagenomes</taxon>
    </lineage>
</organism>
<gene>
    <name evidence="2" type="ORF">S03H2_62978</name>
</gene>
<feature type="domain" description="Endoribonuclease YicC-like N-terminal" evidence="1">
    <location>
        <begin position="1"/>
        <end position="51"/>
    </location>
</feature>
<dbReference type="EMBL" id="BARU01040770">
    <property type="protein sequence ID" value="GAH81229.1"/>
    <property type="molecule type" value="Genomic_DNA"/>
</dbReference>
<proteinExistence type="predicted"/>
<protein>
    <recommendedName>
        <fullName evidence="1">Endoribonuclease YicC-like N-terminal domain-containing protein</fullName>
    </recommendedName>
</protein>
<accession>X1JSH5</accession>
<comment type="caution">
    <text evidence="2">The sequence shown here is derived from an EMBL/GenBank/DDBJ whole genome shotgun (WGS) entry which is preliminary data.</text>
</comment>
<reference evidence="2" key="1">
    <citation type="journal article" date="2014" name="Front. Microbiol.">
        <title>High frequency of phylogenetically diverse reductive dehalogenase-homologous genes in deep subseafloor sedimentary metagenomes.</title>
        <authorList>
            <person name="Kawai M."/>
            <person name="Futagami T."/>
            <person name="Toyoda A."/>
            <person name="Takaki Y."/>
            <person name="Nishi S."/>
            <person name="Hori S."/>
            <person name="Arai W."/>
            <person name="Tsubouchi T."/>
            <person name="Morono Y."/>
            <person name="Uchiyama I."/>
            <person name="Ito T."/>
            <person name="Fujiyama A."/>
            <person name="Inagaki F."/>
            <person name="Takami H."/>
        </authorList>
    </citation>
    <scope>NUCLEOTIDE SEQUENCE</scope>
    <source>
        <strain evidence="2">Expedition CK06-06</strain>
    </source>
</reference>
<dbReference type="Pfam" id="PF03755">
    <property type="entry name" value="YicC-like_N"/>
    <property type="match status" value="1"/>
</dbReference>